<gene>
    <name evidence="2" type="ORF">B5F14_06740</name>
</gene>
<dbReference type="RefSeq" id="WP_087158772.1">
    <property type="nucleotide sequence ID" value="NZ_CBCTZC010000001.1"/>
</dbReference>
<keyword evidence="3" id="KW-1185">Reference proteome</keyword>
<keyword evidence="1" id="KW-0732">Signal</keyword>
<feature type="signal peptide" evidence="1">
    <location>
        <begin position="1"/>
        <end position="19"/>
    </location>
</feature>
<feature type="chain" id="PRO_5039083062" evidence="1">
    <location>
        <begin position="20"/>
        <end position="177"/>
    </location>
</feature>
<organism evidence="2 3">
    <name type="scientific">Faecalitalea cylindroides</name>
    <dbReference type="NCBI Taxonomy" id="39483"/>
    <lineage>
        <taxon>Bacteria</taxon>
        <taxon>Bacillati</taxon>
        <taxon>Bacillota</taxon>
        <taxon>Erysipelotrichia</taxon>
        <taxon>Erysipelotrichales</taxon>
        <taxon>Erysipelotrichaceae</taxon>
        <taxon>Faecalitalea</taxon>
    </lineage>
</organism>
<name>A0A1Y4LXI7_9FIRM</name>
<dbReference type="EMBL" id="NFKM01000012">
    <property type="protein sequence ID" value="OUP59781.1"/>
    <property type="molecule type" value="Genomic_DNA"/>
</dbReference>
<sequence>MRKLWIIFICLLVCTGCSSQIELQKQTFTIELGKDVYANPALYVKEDKNYDTSNMSVQAVSSGIRKMDNRFITGGMDYLVVGEYDFKIVDGDKEYPFKIKIKDTQPPTINNAPTEISVARETIIDWSQYFDASDLSGVSYSVNQNFSTAQAGSVDIVLKISDRYGNAVEKNVHVNIT</sequence>
<evidence type="ECO:0000313" key="2">
    <source>
        <dbReference type="EMBL" id="OUP59781.1"/>
    </source>
</evidence>
<protein>
    <submittedName>
        <fullName evidence="2">Uncharacterized protein</fullName>
    </submittedName>
</protein>
<evidence type="ECO:0000256" key="1">
    <source>
        <dbReference type="SAM" id="SignalP"/>
    </source>
</evidence>
<evidence type="ECO:0000313" key="3">
    <source>
        <dbReference type="Proteomes" id="UP000195447"/>
    </source>
</evidence>
<comment type="caution">
    <text evidence="2">The sequence shown here is derived from an EMBL/GenBank/DDBJ whole genome shotgun (WGS) entry which is preliminary data.</text>
</comment>
<reference evidence="3" key="1">
    <citation type="submission" date="2017-04" db="EMBL/GenBank/DDBJ databases">
        <title>Function of individual gut microbiota members based on whole genome sequencing of pure cultures obtained from chicken caecum.</title>
        <authorList>
            <person name="Medvecky M."/>
            <person name="Cejkova D."/>
            <person name="Polansky O."/>
            <person name="Karasova D."/>
            <person name="Kubasova T."/>
            <person name="Cizek A."/>
            <person name="Rychlik I."/>
        </authorList>
    </citation>
    <scope>NUCLEOTIDE SEQUENCE [LARGE SCALE GENOMIC DNA]</scope>
    <source>
        <strain evidence="3">An178</strain>
    </source>
</reference>
<dbReference type="AlphaFoldDB" id="A0A1Y4LXI7"/>
<proteinExistence type="predicted"/>
<accession>A0A1Y4LXI7</accession>
<dbReference type="Proteomes" id="UP000195447">
    <property type="component" value="Unassembled WGS sequence"/>
</dbReference>